<keyword evidence="5" id="KW-0808">Transferase</keyword>
<evidence type="ECO:0000313" key="18">
    <source>
        <dbReference type="EMBL" id="CAD7246790.1"/>
    </source>
</evidence>
<evidence type="ECO:0000256" key="11">
    <source>
        <dbReference type="ARBA" id="ARBA00022833"/>
    </source>
</evidence>
<feature type="domain" description="PARP alpha-helical" evidence="17">
    <location>
        <begin position="8"/>
        <end position="125"/>
    </location>
</feature>
<dbReference type="InterPro" id="IPR036616">
    <property type="entry name" value="Poly(ADP-ribose)pol_reg_dom_sf"/>
</dbReference>
<evidence type="ECO:0000259" key="17">
    <source>
        <dbReference type="PROSITE" id="PS51060"/>
    </source>
</evidence>
<keyword evidence="7" id="KW-0479">Metal-binding</keyword>
<comment type="similarity">
    <text evidence="15">Belongs to the ARTD/PARP family.</text>
</comment>
<evidence type="ECO:0000256" key="3">
    <source>
        <dbReference type="ARBA" id="ARBA00017163"/>
    </source>
</evidence>
<dbReference type="InterPro" id="IPR050800">
    <property type="entry name" value="ARTD/PARP"/>
</dbReference>
<dbReference type="Pfam" id="PF00644">
    <property type="entry name" value="PARP"/>
    <property type="match status" value="1"/>
</dbReference>
<evidence type="ECO:0000256" key="12">
    <source>
        <dbReference type="ARBA" id="ARBA00023027"/>
    </source>
</evidence>
<keyword evidence="13" id="KW-0238">DNA-binding</keyword>
<dbReference type="Gene3D" id="3.90.228.10">
    <property type="match status" value="2"/>
</dbReference>
<evidence type="ECO:0000256" key="4">
    <source>
        <dbReference type="ARBA" id="ARBA00022676"/>
    </source>
</evidence>
<dbReference type="Proteomes" id="UP000677054">
    <property type="component" value="Unassembled WGS sequence"/>
</dbReference>
<dbReference type="EC" id="2.4.2.30" evidence="2"/>
<evidence type="ECO:0000256" key="7">
    <source>
        <dbReference type="ARBA" id="ARBA00022723"/>
    </source>
</evidence>
<accession>A0A7R8XGL0</accession>
<dbReference type="EMBL" id="LR900757">
    <property type="protein sequence ID" value="CAD7246790.1"/>
    <property type="molecule type" value="Genomic_DNA"/>
</dbReference>
<organism evidence="18">
    <name type="scientific">Darwinula stevensoni</name>
    <dbReference type="NCBI Taxonomy" id="69355"/>
    <lineage>
        <taxon>Eukaryota</taxon>
        <taxon>Metazoa</taxon>
        <taxon>Ecdysozoa</taxon>
        <taxon>Arthropoda</taxon>
        <taxon>Crustacea</taxon>
        <taxon>Oligostraca</taxon>
        <taxon>Ostracoda</taxon>
        <taxon>Podocopa</taxon>
        <taxon>Podocopida</taxon>
        <taxon>Darwinulocopina</taxon>
        <taxon>Darwinuloidea</taxon>
        <taxon>Darwinulidae</taxon>
        <taxon>Darwinula</taxon>
    </lineage>
</organism>
<evidence type="ECO:0000256" key="6">
    <source>
        <dbReference type="ARBA" id="ARBA00022695"/>
    </source>
</evidence>
<dbReference type="InterPro" id="IPR004102">
    <property type="entry name" value="Poly(ADP-ribose)pol_reg_dom"/>
</dbReference>
<keyword evidence="12" id="KW-0520">NAD</keyword>
<dbReference type="Gene3D" id="1.20.142.10">
    <property type="entry name" value="Poly(ADP-ribose) polymerase, regulatory domain"/>
    <property type="match status" value="1"/>
</dbReference>
<reference evidence="18" key="1">
    <citation type="submission" date="2020-11" db="EMBL/GenBank/DDBJ databases">
        <authorList>
            <person name="Tran Van P."/>
        </authorList>
    </citation>
    <scope>NUCLEOTIDE SEQUENCE</scope>
</reference>
<dbReference type="SUPFAM" id="SSF47587">
    <property type="entry name" value="Domain of poly(ADP-ribose) polymerase"/>
    <property type="match status" value="1"/>
</dbReference>
<evidence type="ECO:0000256" key="5">
    <source>
        <dbReference type="ARBA" id="ARBA00022679"/>
    </source>
</evidence>
<evidence type="ECO:0000313" key="19">
    <source>
        <dbReference type="Proteomes" id="UP000677054"/>
    </source>
</evidence>
<feature type="non-terminal residue" evidence="18">
    <location>
        <position position="275"/>
    </location>
</feature>
<sequence>INGDKKPESVLEPALLSLIELICDLKVMEEGVLQLQYDTNKTPLGKLTREQICAGYKELSRIDELLANGKLGKELVRACSDYYTRIPHYFGMSVPPVIRTPGMVRKELELLEALGDIQLALDMFSSIPNASLHPADQRYKSLCCTMKHVDPSQQDYKIVEKYLQSTHAVTHNQYEMILEDLFEYEKDEQTAKFHDSFSGMDRVSQIGLGSLVKAFELRLPKPPAQDSWACGAQVPMGPGIPSALENLALNYNEYVVYDPWQLKMKYILRVRFNFK</sequence>
<dbReference type="OrthoDB" id="429950at2759"/>
<keyword evidence="19" id="KW-1185">Reference proteome</keyword>
<dbReference type="EMBL" id="CAJPEV010001240">
    <property type="protein sequence ID" value="CAG0891554.1"/>
    <property type="molecule type" value="Genomic_DNA"/>
</dbReference>
<keyword evidence="4" id="KW-0328">Glycosyltransferase</keyword>
<keyword evidence="10" id="KW-0863">Zinc-finger</keyword>
<gene>
    <name evidence="18" type="ORF">DSTB1V02_LOCUS6634</name>
</gene>
<dbReference type="PANTHER" id="PTHR10459:SF60">
    <property type="entry name" value="POLY [ADP-RIBOSE] POLYMERASE 2"/>
    <property type="match status" value="1"/>
</dbReference>
<name>A0A7R8XGL0_9CRUS</name>
<keyword evidence="11" id="KW-0862">Zinc</keyword>
<evidence type="ECO:0000256" key="13">
    <source>
        <dbReference type="ARBA" id="ARBA00023125"/>
    </source>
</evidence>
<dbReference type="PROSITE" id="PS51060">
    <property type="entry name" value="PARP_ALPHA_HD"/>
    <property type="match status" value="1"/>
</dbReference>
<dbReference type="PANTHER" id="PTHR10459">
    <property type="entry name" value="DNA LIGASE"/>
    <property type="match status" value="1"/>
</dbReference>
<comment type="subcellular location">
    <subcellularLocation>
        <location evidence="1">Nucleus</location>
    </subcellularLocation>
</comment>
<evidence type="ECO:0000256" key="16">
    <source>
        <dbReference type="ARBA" id="ARBA00033987"/>
    </source>
</evidence>
<dbReference type="GO" id="GO:0008270">
    <property type="term" value="F:zinc ion binding"/>
    <property type="evidence" value="ECO:0007669"/>
    <property type="project" value="UniProtKB-KW"/>
</dbReference>
<keyword evidence="9" id="KW-0013">ADP-ribosylation</keyword>
<evidence type="ECO:0000256" key="1">
    <source>
        <dbReference type="ARBA" id="ARBA00004123"/>
    </source>
</evidence>
<evidence type="ECO:0000256" key="14">
    <source>
        <dbReference type="ARBA" id="ARBA00023242"/>
    </source>
</evidence>
<dbReference type="GO" id="GO:0005730">
    <property type="term" value="C:nucleolus"/>
    <property type="evidence" value="ECO:0007669"/>
    <property type="project" value="TreeGrafter"/>
</dbReference>
<dbReference type="GO" id="GO:0016779">
    <property type="term" value="F:nucleotidyltransferase activity"/>
    <property type="evidence" value="ECO:0007669"/>
    <property type="project" value="UniProtKB-KW"/>
</dbReference>
<keyword evidence="14" id="KW-0539">Nucleus</keyword>
<dbReference type="FunFam" id="1.20.142.10:FF:000002">
    <property type="entry name" value="Poly [ADP-ribose] polymerase"/>
    <property type="match status" value="1"/>
</dbReference>
<dbReference type="GO" id="GO:0003950">
    <property type="term" value="F:NAD+ poly-ADP-ribosyltransferase activity"/>
    <property type="evidence" value="ECO:0007669"/>
    <property type="project" value="UniProtKB-EC"/>
</dbReference>
<evidence type="ECO:0000256" key="10">
    <source>
        <dbReference type="ARBA" id="ARBA00022771"/>
    </source>
</evidence>
<dbReference type="GO" id="GO:0003677">
    <property type="term" value="F:DNA binding"/>
    <property type="evidence" value="ECO:0007669"/>
    <property type="project" value="UniProtKB-KW"/>
</dbReference>
<dbReference type="AlphaFoldDB" id="A0A7R8XGL0"/>
<evidence type="ECO:0000256" key="9">
    <source>
        <dbReference type="ARBA" id="ARBA00022765"/>
    </source>
</evidence>
<proteinExistence type="inferred from homology"/>
<evidence type="ECO:0000256" key="2">
    <source>
        <dbReference type="ARBA" id="ARBA00012020"/>
    </source>
</evidence>
<dbReference type="Pfam" id="PF02877">
    <property type="entry name" value="PARP_reg"/>
    <property type="match status" value="1"/>
</dbReference>
<comment type="catalytic activity">
    <reaction evidence="16">
        <text>NAD(+) + (ADP-D-ribosyl)n-acceptor = nicotinamide + (ADP-D-ribosyl)n+1-acceptor + H(+).</text>
        <dbReference type="EC" id="2.4.2.30"/>
    </reaction>
</comment>
<dbReference type="GO" id="GO:1990404">
    <property type="term" value="F:NAD+-protein mono-ADP-ribosyltransferase activity"/>
    <property type="evidence" value="ECO:0007669"/>
    <property type="project" value="TreeGrafter"/>
</dbReference>
<protein>
    <recommendedName>
        <fullName evidence="3">Poly [ADP-ribose] polymerase 1</fullName>
        <ecNumber evidence="2">2.4.2.30</ecNumber>
    </recommendedName>
</protein>
<evidence type="ECO:0000256" key="15">
    <source>
        <dbReference type="ARBA" id="ARBA00024347"/>
    </source>
</evidence>
<dbReference type="SUPFAM" id="SSF56399">
    <property type="entry name" value="ADP-ribosylation"/>
    <property type="match status" value="1"/>
</dbReference>
<dbReference type="InterPro" id="IPR012317">
    <property type="entry name" value="Poly(ADP-ribose)pol_cat_dom"/>
</dbReference>
<dbReference type="GO" id="GO:0006302">
    <property type="term" value="P:double-strand break repair"/>
    <property type="evidence" value="ECO:0007669"/>
    <property type="project" value="TreeGrafter"/>
</dbReference>
<dbReference type="GO" id="GO:0070212">
    <property type="term" value="P:protein poly-ADP-ribosylation"/>
    <property type="evidence" value="ECO:0007669"/>
    <property type="project" value="TreeGrafter"/>
</dbReference>
<evidence type="ECO:0000256" key="8">
    <source>
        <dbReference type="ARBA" id="ARBA00022737"/>
    </source>
</evidence>
<keyword evidence="6" id="KW-0548">Nucleotidyltransferase</keyword>
<keyword evidence="8" id="KW-0677">Repeat</keyword>